<feature type="signal peptide" evidence="2">
    <location>
        <begin position="1"/>
        <end position="26"/>
    </location>
</feature>
<evidence type="ECO:0000256" key="2">
    <source>
        <dbReference type="SAM" id="SignalP"/>
    </source>
</evidence>
<reference evidence="3 4" key="1">
    <citation type="submission" date="2020-08" db="EMBL/GenBank/DDBJ databases">
        <title>Sequencing the genomes of 1000 actinobacteria strains.</title>
        <authorList>
            <person name="Klenk H.-P."/>
        </authorList>
    </citation>
    <scope>NUCLEOTIDE SEQUENCE [LARGE SCALE GENOMIC DNA]</scope>
    <source>
        <strain evidence="3 4">DSM 43768</strain>
    </source>
</reference>
<accession>A0A7X0NYJ7</accession>
<dbReference type="AlphaFoldDB" id="A0A7X0NYJ7"/>
<evidence type="ECO:0000256" key="1">
    <source>
        <dbReference type="SAM" id="MobiDB-lite"/>
    </source>
</evidence>
<keyword evidence="4" id="KW-1185">Reference proteome</keyword>
<dbReference type="PROSITE" id="PS51257">
    <property type="entry name" value="PROKAR_LIPOPROTEIN"/>
    <property type="match status" value="1"/>
</dbReference>
<comment type="caution">
    <text evidence="3">The sequence shown here is derived from an EMBL/GenBank/DDBJ whole genome shotgun (WGS) entry which is preliminary data.</text>
</comment>
<protein>
    <submittedName>
        <fullName evidence="3">ABC-type glycerol-3-phosphate transport system substrate-binding protein</fullName>
    </submittedName>
</protein>
<dbReference type="Gene3D" id="3.40.190.10">
    <property type="entry name" value="Periplasmic binding protein-like II"/>
    <property type="match status" value="1"/>
</dbReference>
<sequence>MRISGVSGPIAAIGLAVILAACSSGTGDGTAATRAAPTGPVTLNFWCWSAGQKDKVAAFNKAHPDIQVKHTDAGGGTDTAPSCSPRAGRATPPTPPAWSTRPSPP</sequence>
<proteinExistence type="predicted"/>
<evidence type="ECO:0000313" key="4">
    <source>
        <dbReference type="Proteomes" id="UP000565579"/>
    </source>
</evidence>
<gene>
    <name evidence="3" type="ORF">HD593_006792</name>
</gene>
<feature type="compositionally biased region" description="Pro residues" evidence="1">
    <location>
        <begin position="92"/>
        <end position="105"/>
    </location>
</feature>
<feature type="chain" id="PRO_5039248088" evidence="2">
    <location>
        <begin position="27"/>
        <end position="105"/>
    </location>
</feature>
<dbReference type="Proteomes" id="UP000565579">
    <property type="component" value="Unassembled WGS sequence"/>
</dbReference>
<feature type="region of interest" description="Disordered" evidence="1">
    <location>
        <begin position="68"/>
        <end position="105"/>
    </location>
</feature>
<dbReference type="RefSeq" id="WP_246549838.1">
    <property type="nucleotide sequence ID" value="NZ_BAAAXY010000007.1"/>
</dbReference>
<dbReference type="EMBL" id="JACHMI010000001">
    <property type="protein sequence ID" value="MBB6551997.1"/>
    <property type="molecule type" value="Genomic_DNA"/>
</dbReference>
<keyword evidence="2" id="KW-0732">Signal</keyword>
<dbReference type="SUPFAM" id="SSF53850">
    <property type="entry name" value="Periplasmic binding protein-like II"/>
    <property type="match status" value="1"/>
</dbReference>
<evidence type="ECO:0000313" key="3">
    <source>
        <dbReference type="EMBL" id="MBB6551997.1"/>
    </source>
</evidence>
<name>A0A7X0NYJ7_9ACTN</name>
<organism evidence="3 4">
    <name type="scientific">Nonomuraea rubra</name>
    <dbReference type="NCBI Taxonomy" id="46180"/>
    <lineage>
        <taxon>Bacteria</taxon>
        <taxon>Bacillati</taxon>
        <taxon>Actinomycetota</taxon>
        <taxon>Actinomycetes</taxon>
        <taxon>Streptosporangiales</taxon>
        <taxon>Streptosporangiaceae</taxon>
        <taxon>Nonomuraea</taxon>
    </lineage>
</organism>